<dbReference type="PROSITE" id="PS50011">
    <property type="entry name" value="PROTEIN_KINASE_DOM"/>
    <property type="match status" value="1"/>
</dbReference>
<accession>A0AAD7G8U5</accession>
<reference evidence="2" key="1">
    <citation type="submission" date="2023-03" db="EMBL/GenBank/DDBJ databases">
        <title>Massive genome expansion in bonnet fungi (Mycena s.s.) driven by repeated elements and novel gene families across ecological guilds.</title>
        <authorList>
            <consortium name="Lawrence Berkeley National Laboratory"/>
            <person name="Harder C.B."/>
            <person name="Miyauchi S."/>
            <person name="Viragh M."/>
            <person name="Kuo A."/>
            <person name="Thoen E."/>
            <person name="Andreopoulos B."/>
            <person name="Lu D."/>
            <person name="Skrede I."/>
            <person name="Drula E."/>
            <person name="Henrissat B."/>
            <person name="Morin E."/>
            <person name="Kohler A."/>
            <person name="Barry K."/>
            <person name="LaButti K."/>
            <person name="Morin E."/>
            <person name="Salamov A."/>
            <person name="Lipzen A."/>
            <person name="Mereny Z."/>
            <person name="Hegedus B."/>
            <person name="Baldrian P."/>
            <person name="Stursova M."/>
            <person name="Weitz H."/>
            <person name="Taylor A."/>
            <person name="Grigoriev I.V."/>
            <person name="Nagy L.G."/>
            <person name="Martin F."/>
            <person name="Kauserud H."/>
        </authorList>
    </citation>
    <scope>NUCLEOTIDE SEQUENCE</scope>
    <source>
        <strain evidence="2">CBHHK067</strain>
    </source>
</reference>
<sequence length="135" mass="15458">MSASFSVRPPNVYCKIVNQEEHDVLVRLQPQNLTKHHIAHLLHPPYPLPLSKWILIMLFLGTRPHPCNIGPPDDMLTRTRQLCEAVIFLHTNCVTHMDIKFDNIVVSHPPKYRVTLLDLGPVACTGPLEPWFRQA</sequence>
<dbReference type="InterPro" id="IPR011009">
    <property type="entry name" value="Kinase-like_dom_sf"/>
</dbReference>
<protein>
    <recommendedName>
        <fullName evidence="1">Protein kinase domain-containing protein</fullName>
    </recommendedName>
</protein>
<dbReference type="Gene3D" id="1.10.510.10">
    <property type="entry name" value="Transferase(Phosphotransferase) domain 1"/>
    <property type="match status" value="1"/>
</dbReference>
<name>A0AAD7G8U5_MYCRO</name>
<dbReference type="AlphaFoldDB" id="A0AAD7G8U5"/>
<evidence type="ECO:0000313" key="3">
    <source>
        <dbReference type="Proteomes" id="UP001221757"/>
    </source>
</evidence>
<comment type="caution">
    <text evidence="2">The sequence shown here is derived from an EMBL/GenBank/DDBJ whole genome shotgun (WGS) entry which is preliminary data.</text>
</comment>
<gene>
    <name evidence="2" type="ORF">B0H17DRAFT_1078559</name>
</gene>
<dbReference type="GO" id="GO:0005524">
    <property type="term" value="F:ATP binding"/>
    <property type="evidence" value="ECO:0007669"/>
    <property type="project" value="InterPro"/>
</dbReference>
<feature type="domain" description="Protein kinase" evidence="1">
    <location>
        <begin position="1"/>
        <end position="135"/>
    </location>
</feature>
<evidence type="ECO:0000259" key="1">
    <source>
        <dbReference type="PROSITE" id="PS50011"/>
    </source>
</evidence>
<dbReference type="Proteomes" id="UP001221757">
    <property type="component" value="Unassembled WGS sequence"/>
</dbReference>
<evidence type="ECO:0000313" key="2">
    <source>
        <dbReference type="EMBL" id="KAJ7678526.1"/>
    </source>
</evidence>
<dbReference type="SUPFAM" id="SSF56112">
    <property type="entry name" value="Protein kinase-like (PK-like)"/>
    <property type="match status" value="1"/>
</dbReference>
<organism evidence="2 3">
    <name type="scientific">Mycena rosella</name>
    <name type="common">Pink bonnet</name>
    <name type="synonym">Agaricus rosellus</name>
    <dbReference type="NCBI Taxonomy" id="1033263"/>
    <lineage>
        <taxon>Eukaryota</taxon>
        <taxon>Fungi</taxon>
        <taxon>Dikarya</taxon>
        <taxon>Basidiomycota</taxon>
        <taxon>Agaricomycotina</taxon>
        <taxon>Agaricomycetes</taxon>
        <taxon>Agaricomycetidae</taxon>
        <taxon>Agaricales</taxon>
        <taxon>Marasmiineae</taxon>
        <taxon>Mycenaceae</taxon>
        <taxon>Mycena</taxon>
    </lineage>
</organism>
<dbReference type="PROSITE" id="PS00108">
    <property type="entry name" value="PROTEIN_KINASE_ST"/>
    <property type="match status" value="1"/>
</dbReference>
<proteinExistence type="predicted"/>
<dbReference type="EMBL" id="JARKIE010000134">
    <property type="protein sequence ID" value="KAJ7678526.1"/>
    <property type="molecule type" value="Genomic_DNA"/>
</dbReference>
<dbReference type="InterPro" id="IPR008271">
    <property type="entry name" value="Ser/Thr_kinase_AS"/>
</dbReference>
<keyword evidence="3" id="KW-1185">Reference proteome</keyword>
<dbReference type="GO" id="GO:0004672">
    <property type="term" value="F:protein kinase activity"/>
    <property type="evidence" value="ECO:0007669"/>
    <property type="project" value="InterPro"/>
</dbReference>
<dbReference type="InterPro" id="IPR000719">
    <property type="entry name" value="Prot_kinase_dom"/>
</dbReference>